<comment type="function">
    <text evidence="4">Has aminopeptidase activity, shortening substrate peptides sequentially by 1 amino acid. Has bleomycin hydrolase activity, which can protect the cell from the toxic effects of bleomycin. Has homocysteine-thiolactonase activity, protecting the cell against homocysteine toxicity.</text>
</comment>
<protein>
    <recommendedName>
        <fullName evidence="4">Cysteine proteinase 1, mitochondrial</fullName>
        <ecNumber evidence="4">3.4.22.40</ecNumber>
    </recommendedName>
</protein>
<dbReference type="CDD" id="cd00585">
    <property type="entry name" value="Peptidase_C1B"/>
    <property type="match status" value="1"/>
</dbReference>
<dbReference type="EC" id="3.4.22.40" evidence="4"/>
<dbReference type="GO" id="GO:0005739">
    <property type="term" value="C:mitochondrion"/>
    <property type="evidence" value="ECO:0007669"/>
    <property type="project" value="UniProtKB-SubCell"/>
</dbReference>
<gene>
    <name evidence="5" type="ORF">Cboi02_000315100</name>
</gene>
<dbReference type="SUPFAM" id="SSF54001">
    <property type="entry name" value="Cysteine proteinases"/>
    <property type="match status" value="1"/>
</dbReference>
<comment type="subcellular location">
    <subcellularLocation>
        <location evidence="4">Mitochondrion</location>
    </subcellularLocation>
    <subcellularLocation>
        <location evidence="4">Cytoplasm</location>
    </subcellularLocation>
</comment>
<evidence type="ECO:0000256" key="2">
    <source>
        <dbReference type="ARBA" id="ARBA00022801"/>
    </source>
</evidence>
<keyword evidence="1 4" id="KW-0645">Protease</keyword>
<reference evidence="5" key="1">
    <citation type="submission" date="2023-04" db="EMBL/GenBank/DDBJ databases">
        <title>Candida boidinii NBRC 10035.</title>
        <authorList>
            <person name="Ichikawa N."/>
            <person name="Sato H."/>
            <person name="Tonouchi N."/>
        </authorList>
    </citation>
    <scope>NUCLEOTIDE SEQUENCE</scope>
    <source>
        <strain evidence="5">NBRC 10035</strain>
    </source>
</reference>
<dbReference type="Proteomes" id="UP001165120">
    <property type="component" value="Unassembled WGS sequence"/>
</dbReference>
<keyword evidence="4" id="KW-0963">Cytoplasm</keyword>
<keyword evidence="4" id="KW-0496">Mitochondrion</keyword>
<comment type="caution">
    <text evidence="5">The sequence shown here is derived from an EMBL/GenBank/DDBJ whole genome shotgun (WGS) entry which is preliminary data.</text>
</comment>
<dbReference type="AlphaFoldDB" id="A0A9W6WA64"/>
<dbReference type="GO" id="GO:0009636">
    <property type="term" value="P:response to toxic substance"/>
    <property type="evidence" value="ECO:0007669"/>
    <property type="project" value="TreeGrafter"/>
</dbReference>
<evidence type="ECO:0000256" key="3">
    <source>
        <dbReference type="ARBA" id="ARBA00022807"/>
    </source>
</evidence>
<dbReference type="GO" id="GO:0070005">
    <property type="term" value="F:cysteine-type aminopeptidase activity"/>
    <property type="evidence" value="ECO:0007669"/>
    <property type="project" value="InterPro"/>
</dbReference>
<dbReference type="PIRSF" id="PIRSF005700">
    <property type="entry name" value="PepC"/>
    <property type="match status" value="1"/>
</dbReference>
<evidence type="ECO:0000313" key="5">
    <source>
        <dbReference type="EMBL" id="GME71281.1"/>
    </source>
</evidence>
<dbReference type="GO" id="GO:0004197">
    <property type="term" value="F:cysteine-type endopeptidase activity"/>
    <property type="evidence" value="ECO:0007669"/>
    <property type="project" value="UniProtKB-EC"/>
</dbReference>
<organism evidence="5 6">
    <name type="scientific">Candida boidinii</name>
    <name type="common">Yeast</name>
    <dbReference type="NCBI Taxonomy" id="5477"/>
    <lineage>
        <taxon>Eukaryota</taxon>
        <taxon>Fungi</taxon>
        <taxon>Dikarya</taxon>
        <taxon>Ascomycota</taxon>
        <taxon>Saccharomycotina</taxon>
        <taxon>Pichiomycetes</taxon>
        <taxon>Pichiales</taxon>
        <taxon>Pichiaceae</taxon>
        <taxon>Ogataea</taxon>
        <taxon>Ogataea/Candida clade</taxon>
    </lineage>
</organism>
<dbReference type="PANTHER" id="PTHR10363:SF2">
    <property type="entry name" value="BLEOMYCIN HYDROLASE"/>
    <property type="match status" value="1"/>
</dbReference>
<comment type="similarity">
    <text evidence="4">Belongs to the peptidase C1 family.</text>
</comment>
<evidence type="ECO:0000313" key="6">
    <source>
        <dbReference type="Proteomes" id="UP001165120"/>
    </source>
</evidence>
<name>A0A9W6WA64_CANBO</name>
<keyword evidence="2 4" id="KW-0378">Hydrolase</keyword>
<keyword evidence="6" id="KW-1185">Reference proteome</keyword>
<dbReference type="PANTHER" id="PTHR10363">
    <property type="entry name" value="BLEOMYCIN HYDROLASE"/>
    <property type="match status" value="1"/>
</dbReference>
<accession>A0A9W6WA64</accession>
<sequence length="367" mass="42653">MKSKFKLNSFQFSQNYLFFYDKLEKCNFFLNNILTSLDEELDSRLIQFLLQLPINDGGQFTMIQNLVNKYGLVPHEIYPDSASSISSSRLNYLINNKLREFALVLRKLSKDEKSTTDSIKSVKESMLKEIFNILTLTLGVPPKPNTEFNWEYNDKFGNYHLVKTTPLKFYNELLPFNANNYFSLINDPRNDYSKLYTVDRLNNIEGGIPIEYVNTTINEIKQIAIAMIKNNEPVFFGSDVGKFEDSKLGLLDSDSWNYKLGFNTSMNLTKKERLLTGSSQMTHAMVLTSVHLVDGKPIRWKVENSWGETFGHKGYFVMSDKWFDDYVFQIVTNENYTSKELSDIWKSKNYNVLPYYDPMGALAFYSM</sequence>
<dbReference type="InterPro" id="IPR004134">
    <property type="entry name" value="Peptidase_C1B"/>
</dbReference>
<evidence type="ECO:0000256" key="1">
    <source>
        <dbReference type="ARBA" id="ARBA00022670"/>
    </source>
</evidence>
<dbReference type="EMBL" id="BSXN01001046">
    <property type="protein sequence ID" value="GME71281.1"/>
    <property type="molecule type" value="Genomic_DNA"/>
</dbReference>
<dbReference type="InterPro" id="IPR038765">
    <property type="entry name" value="Papain-like_cys_pep_sf"/>
</dbReference>
<evidence type="ECO:0000256" key="4">
    <source>
        <dbReference type="PIRNR" id="PIRNR005700"/>
    </source>
</evidence>
<keyword evidence="3 4" id="KW-0788">Thiol protease</keyword>
<comment type="catalytic activity">
    <reaction evidence="4">
        <text>Inactivates bleomycin B2 (a cytotoxic glycometallopeptide) by hydrolysis of a carboxyamide bond of beta-aminoalanine, but also shows general aminopeptidase activity. The specificity varies somewhat with source, but amino acid arylamides of Met, Leu and Ala are preferred.</text>
        <dbReference type="EC" id="3.4.22.40"/>
    </reaction>
</comment>
<dbReference type="GO" id="GO:0006508">
    <property type="term" value="P:proteolysis"/>
    <property type="evidence" value="ECO:0007669"/>
    <property type="project" value="UniProtKB-KW"/>
</dbReference>
<dbReference type="GO" id="GO:0043418">
    <property type="term" value="P:homocysteine catabolic process"/>
    <property type="evidence" value="ECO:0007669"/>
    <property type="project" value="TreeGrafter"/>
</dbReference>
<proteinExistence type="inferred from homology"/>
<dbReference type="Pfam" id="PF03051">
    <property type="entry name" value="Peptidase_C1_2"/>
    <property type="match status" value="1"/>
</dbReference>
<dbReference type="Gene3D" id="3.90.70.10">
    <property type="entry name" value="Cysteine proteinases"/>
    <property type="match status" value="1"/>
</dbReference>